<feature type="region of interest" description="Disordered" evidence="1">
    <location>
        <begin position="29"/>
        <end position="88"/>
    </location>
</feature>
<dbReference type="AlphaFoldDB" id="A0A9W9G4C5"/>
<evidence type="ECO:0000256" key="1">
    <source>
        <dbReference type="SAM" id="MobiDB-lite"/>
    </source>
</evidence>
<dbReference type="GeneID" id="81391142"/>
<protein>
    <submittedName>
        <fullName evidence="2">Uncharacterized protein</fullName>
    </submittedName>
</protein>
<proteinExistence type="predicted"/>
<dbReference type="Proteomes" id="UP001141434">
    <property type="component" value="Unassembled WGS sequence"/>
</dbReference>
<dbReference type="EMBL" id="JAPMSZ010000002">
    <property type="protein sequence ID" value="KAJ5111762.1"/>
    <property type="molecule type" value="Genomic_DNA"/>
</dbReference>
<reference evidence="2" key="1">
    <citation type="submission" date="2022-11" db="EMBL/GenBank/DDBJ databases">
        <authorList>
            <person name="Petersen C."/>
        </authorList>
    </citation>
    <scope>NUCLEOTIDE SEQUENCE</scope>
    <source>
        <strain evidence="2">IBT 34128</strain>
    </source>
</reference>
<evidence type="ECO:0000313" key="2">
    <source>
        <dbReference type="EMBL" id="KAJ5111762.1"/>
    </source>
</evidence>
<evidence type="ECO:0000313" key="3">
    <source>
        <dbReference type="Proteomes" id="UP001141434"/>
    </source>
</evidence>
<dbReference type="RefSeq" id="XP_056515241.1">
    <property type="nucleotide sequence ID" value="XM_056651974.1"/>
</dbReference>
<accession>A0A9W9G4C5</accession>
<comment type="caution">
    <text evidence="2">The sequence shown here is derived from an EMBL/GenBank/DDBJ whole genome shotgun (WGS) entry which is preliminary data.</text>
</comment>
<reference evidence="2" key="2">
    <citation type="journal article" date="2023" name="IMA Fungus">
        <title>Comparative genomic study of the Penicillium genus elucidates a diverse pangenome and 15 lateral gene transfer events.</title>
        <authorList>
            <person name="Petersen C."/>
            <person name="Sorensen T."/>
            <person name="Nielsen M.R."/>
            <person name="Sondergaard T.E."/>
            <person name="Sorensen J.L."/>
            <person name="Fitzpatrick D.A."/>
            <person name="Frisvad J.C."/>
            <person name="Nielsen K.L."/>
        </authorList>
    </citation>
    <scope>NUCLEOTIDE SEQUENCE</scope>
    <source>
        <strain evidence="2">IBT 34128</strain>
    </source>
</reference>
<sequence>MVELHARTITFWSNLFRAEQIGLKWYSVWGSSDPGQASGRRRDGDGNRGFGGFEGGTKGGFKGGFGEHRRQFERRFEEGPAGGSAADS</sequence>
<name>A0A9W9G4C5_9EURO</name>
<gene>
    <name evidence="2" type="ORF">NUU61_001392</name>
</gene>
<keyword evidence="3" id="KW-1185">Reference proteome</keyword>
<organism evidence="2 3">
    <name type="scientific">Penicillium alfredii</name>
    <dbReference type="NCBI Taxonomy" id="1506179"/>
    <lineage>
        <taxon>Eukaryota</taxon>
        <taxon>Fungi</taxon>
        <taxon>Dikarya</taxon>
        <taxon>Ascomycota</taxon>
        <taxon>Pezizomycotina</taxon>
        <taxon>Eurotiomycetes</taxon>
        <taxon>Eurotiomycetidae</taxon>
        <taxon>Eurotiales</taxon>
        <taxon>Aspergillaceae</taxon>
        <taxon>Penicillium</taxon>
    </lineage>
</organism>
<feature type="compositionally biased region" description="Gly residues" evidence="1">
    <location>
        <begin position="47"/>
        <end position="64"/>
    </location>
</feature>
<feature type="compositionally biased region" description="Basic and acidic residues" evidence="1">
    <location>
        <begin position="65"/>
        <end position="78"/>
    </location>
</feature>